<comment type="catalytic activity">
    <reaction evidence="1 9">
        <text>Hydrolysis of terminal, non-reducing alpha-D-galactose residues in alpha-D-galactosides, including galactose oligosaccharides, galactomannans and galactolipids.</text>
        <dbReference type="EC" id="3.2.1.22"/>
    </reaction>
</comment>
<dbReference type="PRINTS" id="PR00740">
    <property type="entry name" value="GLHYDRLASE27"/>
</dbReference>
<dbReference type="RefSeq" id="XP_062659699.1">
    <property type="nucleotide sequence ID" value="XM_062806015.1"/>
</dbReference>
<protein>
    <recommendedName>
        <fullName evidence="4 9">Alpha-galactosidase</fullName>
        <ecNumber evidence="4 9">3.2.1.22</ecNumber>
    </recommendedName>
    <alternativeName>
        <fullName evidence="9">Melibiase</fullName>
    </alternativeName>
</protein>
<evidence type="ECO:0000256" key="5">
    <source>
        <dbReference type="ARBA" id="ARBA00022729"/>
    </source>
</evidence>
<dbReference type="Pfam" id="PF17801">
    <property type="entry name" value="Melibiase_C"/>
    <property type="match status" value="1"/>
</dbReference>
<dbReference type="Pfam" id="PF16499">
    <property type="entry name" value="Melibiase_2"/>
    <property type="match status" value="1"/>
</dbReference>
<gene>
    <name evidence="11" type="ORF">B0H64DRAFT_432784</name>
</gene>
<organism evidence="11 12">
    <name type="scientific">Chaetomium fimeti</name>
    <dbReference type="NCBI Taxonomy" id="1854472"/>
    <lineage>
        <taxon>Eukaryota</taxon>
        <taxon>Fungi</taxon>
        <taxon>Dikarya</taxon>
        <taxon>Ascomycota</taxon>
        <taxon>Pezizomycotina</taxon>
        <taxon>Sordariomycetes</taxon>
        <taxon>Sordariomycetidae</taxon>
        <taxon>Sordariales</taxon>
        <taxon>Chaetomiaceae</taxon>
        <taxon>Chaetomium</taxon>
    </lineage>
</organism>
<dbReference type="InterPro" id="IPR013780">
    <property type="entry name" value="Glyco_hydro_b"/>
</dbReference>
<dbReference type="InterPro" id="IPR017853">
    <property type="entry name" value="GH"/>
</dbReference>
<dbReference type="PANTHER" id="PTHR11452">
    <property type="entry name" value="ALPHA-GALACTOSIDASE/ALPHA-N-ACETYLGALACTOSAMINIDASE"/>
    <property type="match status" value="1"/>
</dbReference>
<evidence type="ECO:0000256" key="6">
    <source>
        <dbReference type="ARBA" id="ARBA00022801"/>
    </source>
</evidence>
<reference evidence="11" key="2">
    <citation type="submission" date="2023-06" db="EMBL/GenBank/DDBJ databases">
        <authorList>
            <consortium name="Lawrence Berkeley National Laboratory"/>
            <person name="Haridas S."/>
            <person name="Hensen N."/>
            <person name="Bonometti L."/>
            <person name="Westerberg I."/>
            <person name="Brannstrom I.O."/>
            <person name="Guillou S."/>
            <person name="Cros-Aarteil S."/>
            <person name="Calhoun S."/>
            <person name="Kuo A."/>
            <person name="Mondo S."/>
            <person name="Pangilinan J."/>
            <person name="Riley R."/>
            <person name="Labutti K."/>
            <person name="Andreopoulos B."/>
            <person name="Lipzen A."/>
            <person name="Chen C."/>
            <person name="Yanf M."/>
            <person name="Daum C."/>
            <person name="Ng V."/>
            <person name="Clum A."/>
            <person name="Steindorff A."/>
            <person name="Ohm R."/>
            <person name="Martin F."/>
            <person name="Silar P."/>
            <person name="Natvig D."/>
            <person name="Lalanne C."/>
            <person name="Gautier V."/>
            <person name="Ament-Velasquez S.L."/>
            <person name="Kruys A."/>
            <person name="Hutchinson M.I."/>
            <person name="Powell A.J."/>
            <person name="Barry K."/>
            <person name="Miller A.N."/>
            <person name="Grigoriev I.V."/>
            <person name="Debuchy R."/>
            <person name="Gladieux P."/>
            <person name="Thoren M.H."/>
            <person name="Johannesson H."/>
        </authorList>
    </citation>
    <scope>NUCLEOTIDE SEQUENCE</scope>
    <source>
        <strain evidence="11">CBS 168.71</strain>
    </source>
</reference>
<keyword evidence="6 9" id="KW-0378">Hydrolase</keyword>
<keyword evidence="5" id="KW-0732">Signal</keyword>
<dbReference type="FunFam" id="3.20.20.70:FF:000202">
    <property type="entry name" value="Alpha-galactosidase"/>
    <property type="match status" value="1"/>
</dbReference>
<dbReference type="GO" id="GO:0004557">
    <property type="term" value="F:alpha-galactosidase activity"/>
    <property type="evidence" value="ECO:0007669"/>
    <property type="project" value="UniProtKB-EC"/>
</dbReference>
<feature type="domain" description="Alpha galactosidase C-terminal" evidence="10">
    <location>
        <begin position="325"/>
        <end position="394"/>
    </location>
</feature>
<comment type="similarity">
    <text evidence="3 9">Belongs to the glycosyl hydrolase 27 family.</text>
</comment>
<dbReference type="GO" id="GO:0005995">
    <property type="term" value="P:melibiose catabolic process"/>
    <property type="evidence" value="ECO:0007669"/>
    <property type="project" value="UniProtKB-ARBA"/>
</dbReference>
<dbReference type="EC" id="3.2.1.22" evidence="4 9"/>
<sequence>MLRQFPVLLGAVSAVSSRTIPEKRLDNGVGRTPALGWNSWNQGHCDAATAEVVLNTAQAFIDLGLKDLGYEYVNIDDCWSTHERNSTGHLVADPVKFPKGIDGLASEIHDMGLKLGLYGDAGTLTCALYPGSYGSEQKDADTIAAWGVDYWKFDNCLTEEVYTNKGIQSFDYYPIMRDALLKTERPILFSLCQWGRDEVWTWGGKVGNSWRMSEDITNDWDSVSSIAARAATMHEHAAPGEFNDLDMMELGNGVLTEAEERAHFGLWAIMKSPIIMGTDMTNLGESTLAIIKNKDILAINQDPLGKAATTFTPKGQPEPVSGELYKYYAGELSDGVVVGLVAADGAETLTVNFSDVPGLGEGEYAWTELYSGRTGTGSSVSQELDTHDMAVFKVVTDAEQRGVKTRGFMLLARPYIHQYLGK</sequence>
<evidence type="ECO:0000256" key="7">
    <source>
        <dbReference type="ARBA" id="ARBA00023157"/>
    </source>
</evidence>
<dbReference type="Gene3D" id="2.60.40.1180">
    <property type="entry name" value="Golgi alpha-mannosidase II"/>
    <property type="match status" value="1"/>
</dbReference>
<dbReference type="InterPro" id="IPR002241">
    <property type="entry name" value="Glyco_hydro_27"/>
</dbReference>
<keyword evidence="12" id="KW-1185">Reference proteome</keyword>
<evidence type="ECO:0000259" key="10">
    <source>
        <dbReference type="Pfam" id="PF17801"/>
    </source>
</evidence>
<evidence type="ECO:0000313" key="12">
    <source>
        <dbReference type="Proteomes" id="UP001278766"/>
    </source>
</evidence>
<evidence type="ECO:0000256" key="1">
    <source>
        <dbReference type="ARBA" id="ARBA00001255"/>
    </source>
</evidence>
<dbReference type="GeneID" id="87842963"/>
<dbReference type="InterPro" id="IPR013785">
    <property type="entry name" value="Aldolase_TIM"/>
</dbReference>
<dbReference type="InterPro" id="IPR041233">
    <property type="entry name" value="Melibiase_C"/>
</dbReference>
<name>A0AAE0HGS3_9PEZI</name>
<evidence type="ECO:0000256" key="9">
    <source>
        <dbReference type="RuleBase" id="RU361168"/>
    </source>
</evidence>
<dbReference type="SUPFAM" id="SSF51445">
    <property type="entry name" value="(Trans)glycosidases"/>
    <property type="match status" value="1"/>
</dbReference>
<comment type="caution">
    <text evidence="11">The sequence shown here is derived from an EMBL/GenBank/DDBJ whole genome shotgun (WGS) entry which is preliminary data.</text>
</comment>
<keyword evidence="8 9" id="KW-0326">Glycosidase</keyword>
<dbReference type="EMBL" id="JAUEPN010000004">
    <property type="protein sequence ID" value="KAK3296185.1"/>
    <property type="molecule type" value="Genomic_DNA"/>
</dbReference>
<evidence type="ECO:0000256" key="4">
    <source>
        <dbReference type="ARBA" id="ARBA00012755"/>
    </source>
</evidence>
<evidence type="ECO:0000256" key="8">
    <source>
        <dbReference type="ARBA" id="ARBA00023295"/>
    </source>
</evidence>
<keyword evidence="7 9" id="KW-1015">Disulfide bond</keyword>
<dbReference type="PROSITE" id="PS00512">
    <property type="entry name" value="ALPHA_GALACTOSIDASE"/>
    <property type="match status" value="1"/>
</dbReference>
<dbReference type="Gene3D" id="3.20.20.70">
    <property type="entry name" value="Aldolase class I"/>
    <property type="match status" value="1"/>
</dbReference>
<accession>A0AAE0HGS3</accession>
<proteinExistence type="inferred from homology"/>
<comment type="function">
    <text evidence="2">Hydrolyzes a variety of simple alpha-D-galactoside as well as more complex molecules such as oligosaccharides and polysaccharides.</text>
</comment>
<dbReference type="Proteomes" id="UP001278766">
    <property type="component" value="Unassembled WGS sequence"/>
</dbReference>
<evidence type="ECO:0000313" key="11">
    <source>
        <dbReference type="EMBL" id="KAK3296185.1"/>
    </source>
</evidence>
<dbReference type="AlphaFoldDB" id="A0AAE0HGS3"/>
<dbReference type="InterPro" id="IPR000111">
    <property type="entry name" value="Glyco_hydro_27/36_CS"/>
</dbReference>
<dbReference type="PANTHER" id="PTHR11452:SF75">
    <property type="entry name" value="ALPHA-GALACTOSIDASE MEL1"/>
    <property type="match status" value="1"/>
</dbReference>
<reference evidence="11" key="1">
    <citation type="journal article" date="2023" name="Mol. Phylogenet. Evol.">
        <title>Genome-scale phylogeny and comparative genomics of the fungal order Sordariales.</title>
        <authorList>
            <person name="Hensen N."/>
            <person name="Bonometti L."/>
            <person name="Westerberg I."/>
            <person name="Brannstrom I.O."/>
            <person name="Guillou S."/>
            <person name="Cros-Aarteil S."/>
            <person name="Calhoun S."/>
            <person name="Haridas S."/>
            <person name="Kuo A."/>
            <person name="Mondo S."/>
            <person name="Pangilinan J."/>
            <person name="Riley R."/>
            <person name="LaButti K."/>
            <person name="Andreopoulos B."/>
            <person name="Lipzen A."/>
            <person name="Chen C."/>
            <person name="Yan M."/>
            <person name="Daum C."/>
            <person name="Ng V."/>
            <person name="Clum A."/>
            <person name="Steindorff A."/>
            <person name="Ohm R.A."/>
            <person name="Martin F."/>
            <person name="Silar P."/>
            <person name="Natvig D.O."/>
            <person name="Lalanne C."/>
            <person name="Gautier V."/>
            <person name="Ament-Velasquez S.L."/>
            <person name="Kruys A."/>
            <person name="Hutchinson M.I."/>
            <person name="Powell A.J."/>
            <person name="Barry K."/>
            <person name="Miller A.N."/>
            <person name="Grigoriev I.V."/>
            <person name="Debuchy R."/>
            <person name="Gladieux P."/>
            <person name="Hiltunen Thoren M."/>
            <person name="Johannesson H."/>
        </authorList>
    </citation>
    <scope>NUCLEOTIDE SEQUENCE</scope>
    <source>
        <strain evidence="11">CBS 168.71</strain>
    </source>
</reference>
<evidence type="ECO:0000256" key="3">
    <source>
        <dbReference type="ARBA" id="ARBA00009743"/>
    </source>
</evidence>
<evidence type="ECO:0000256" key="2">
    <source>
        <dbReference type="ARBA" id="ARBA00003969"/>
    </source>
</evidence>
<dbReference type="CDD" id="cd14792">
    <property type="entry name" value="GH27"/>
    <property type="match status" value="1"/>
</dbReference>